<evidence type="ECO:0008006" key="3">
    <source>
        <dbReference type="Google" id="ProtNLM"/>
    </source>
</evidence>
<protein>
    <recommendedName>
        <fullName evidence="3">SAM-dependent methyltransferase</fullName>
    </recommendedName>
</protein>
<gene>
    <name evidence="1" type="ORF">IV44_GL001190</name>
</gene>
<dbReference type="EMBL" id="JQBQ01000004">
    <property type="protein sequence ID" value="KRN92792.1"/>
    <property type="molecule type" value="Genomic_DNA"/>
</dbReference>
<accession>A0A0R2KT64</accession>
<dbReference type="RefSeq" id="WP_013438060.1">
    <property type="nucleotide sequence ID" value="NZ_JQBQ01000004.1"/>
</dbReference>
<dbReference type="AlphaFoldDB" id="A0A0R2KT64"/>
<comment type="caution">
    <text evidence="1">The sequence shown here is derived from an EMBL/GenBank/DDBJ whole genome shotgun (WGS) entry which is preliminary data.</text>
</comment>
<reference evidence="1 2" key="1">
    <citation type="journal article" date="2015" name="Genome Announc.">
        <title>Expanding the biotechnology potential of lactobacilli through comparative genomics of 213 strains and associated genera.</title>
        <authorList>
            <person name="Sun Z."/>
            <person name="Harris H.M."/>
            <person name="McCann A."/>
            <person name="Guo C."/>
            <person name="Argimon S."/>
            <person name="Zhang W."/>
            <person name="Yang X."/>
            <person name="Jeffery I.B."/>
            <person name="Cooney J.C."/>
            <person name="Kagawa T.F."/>
            <person name="Liu W."/>
            <person name="Song Y."/>
            <person name="Salvetti E."/>
            <person name="Wrobel A."/>
            <person name="Rasinkangas P."/>
            <person name="Parkhill J."/>
            <person name="Rea M.C."/>
            <person name="O'Sullivan O."/>
            <person name="Ritari J."/>
            <person name="Douillard F.P."/>
            <person name="Paul Ross R."/>
            <person name="Yang R."/>
            <person name="Briner A.E."/>
            <person name="Felis G.E."/>
            <person name="de Vos W.M."/>
            <person name="Barrangou R."/>
            <person name="Klaenhammer T.R."/>
            <person name="Caufield P.W."/>
            <person name="Cui Y."/>
            <person name="Zhang H."/>
            <person name="O'Toole P.W."/>
        </authorList>
    </citation>
    <scope>NUCLEOTIDE SEQUENCE [LARGE SCALE GENOMIC DNA]</scope>
    <source>
        <strain evidence="1 2">DSM 16698</strain>
    </source>
</reference>
<dbReference type="Proteomes" id="UP000051529">
    <property type="component" value="Unassembled WGS sequence"/>
</dbReference>
<proteinExistence type="predicted"/>
<evidence type="ECO:0000313" key="2">
    <source>
        <dbReference type="Proteomes" id="UP000051529"/>
    </source>
</evidence>
<dbReference type="GeneID" id="66523958"/>
<dbReference type="PATRIC" id="fig|695563.3.peg.1243"/>
<sequence length="247" mass="28398">MTEYITKINQLDQELDNEIVHRQVNEIRQIDNYVKKQKPLPQAPNMLGLLPDQFEDILADIGEDKRSSLTAINNLFNNCRQYLSLEYGIWSIANLETAGLIKDKLGITKALEIMAGNAFWSKALEEVGIEVISTDSLEWAKTSKTGSEPFHQVLDLAASDAIKKYRDVDLVLCSWSPNFGQSDLKTVKAWRTYNKSSYLLFIGERDGATNSPQFWRSDWFKKTPELAEINRSFKSYDFIDEQIFEIR</sequence>
<evidence type="ECO:0000313" key="1">
    <source>
        <dbReference type="EMBL" id="KRN92792.1"/>
    </source>
</evidence>
<name>A0A0R2KT64_LACAM</name>
<organism evidence="1 2">
    <name type="scientific">Lactobacillus amylovorus subsp. animalium DSM 16698</name>
    <dbReference type="NCBI Taxonomy" id="695563"/>
    <lineage>
        <taxon>Bacteria</taxon>
        <taxon>Bacillati</taxon>
        <taxon>Bacillota</taxon>
        <taxon>Bacilli</taxon>
        <taxon>Lactobacillales</taxon>
        <taxon>Lactobacillaceae</taxon>
        <taxon>Lactobacillus</taxon>
        <taxon>Lactobacillus amylovorus subsp. animalium</taxon>
    </lineage>
</organism>